<evidence type="ECO:0000313" key="1">
    <source>
        <dbReference type="EMBL" id="WRY32452.1"/>
    </source>
</evidence>
<organism evidence="1 2">
    <name type="scientific">Thioclava litoralis</name>
    <dbReference type="NCBI Taxonomy" id="3076557"/>
    <lineage>
        <taxon>Bacteria</taxon>
        <taxon>Pseudomonadati</taxon>
        <taxon>Pseudomonadota</taxon>
        <taxon>Alphaproteobacteria</taxon>
        <taxon>Rhodobacterales</taxon>
        <taxon>Paracoccaceae</taxon>
        <taxon>Thioclava</taxon>
    </lineage>
</organism>
<name>A0ABZ1DYF0_9RHOB</name>
<proteinExistence type="predicted"/>
<gene>
    <name evidence="1" type="ORF">RPE78_06905</name>
</gene>
<dbReference type="RefSeq" id="WP_406720142.1">
    <property type="nucleotide sequence ID" value="NZ_CP135443.1"/>
</dbReference>
<evidence type="ECO:0000313" key="2">
    <source>
        <dbReference type="Proteomes" id="UP001623290"/>
    </source>
</evidence>
<evidence type="ECO:0008006" key="3">
    <source>
        <dbReference type="Google" id="ProtNLM"/>
    </source>
</evidence>
<dbReference type="Proteomes" id="UP001623290">
    <property type="component" value="Chromosome"/>
</dbReference>
<sequence>MSQQGYGRMIAIAAMMKDVELSKLARLKQTQALLAMKQGEITQSASTALRQPVQDMTDLKMIESYRAWAGRKVEALEQEKRAMDAQVEQARQRSARRFGQHMALTRIDEQIRDQDKIEKLRKQEF</sequence>
<reference evidence="1 2" key="1">
    <citation type="submission" date="2023-09" db="EMBL/GenBank/DDBJ databases">
        <title>Thioclava shenzhenensis sp. nov., a multidrug resistant bacteria-antagonizing species isolated from coastal seawater.</title>
        <authorList>
            <person name="Long M."/>
        </authorList>
    </citation>
    <scope>NUCLEOTIDE SEQUENCE [LARGE SCALE GENOMIC DNA]</scope>
    <source>
        <strain evidence="1 2">FTW29</strain>
    </source>
</reference>
<keyword evidence="2" id="KW-1185">Reference proteome</keyword>
<dbReference type="EMBL" id="CP135443">
    <property type="protein sequence ID" value="WRY32452.1"/>
    <property type="molecule type" value="Genomic_DNA"/>
</dbReference>
<accession>A0ABZ1DYF0</accession>
<protein>
    <recommendedName>
        <fullName evidence="3">Flagellar FliJ protein</fullName>
    </recommendedName>
</protein>